<feature type="transmembrane region" description="Helical" evidence="5">
    <location>
        <begin position="129"/>
        <end position="151"/>
    </location>
</feature>
<feature type="transmembrane region" description="Helical" evidence="5">
    <location>
        <begin position="191"/>
        <end position="210"/>
    </location>
</feature>
<dbReference type="OrthoDB" id="1762823at2"/>
<dbReference type="eggNOG" id="COG3307">
    <property type="taxonomic scope" value="Bacteria"/>
</dbReference>
<gene>
    <name evidence="7" type="ORF">CM240_0551</name>
</gene>
<dbReference type="GO" id="GO:0016020">
    <property type="term" value="C:membrane"/>
    <property type="evidence" value="ECO:0007669"/>
    <property type="project" value="UniProtKB-SubCell"/>
</dbReference>
<keyword evidence="8" id="KW-1185">Reference proteome</keyword>
<evidence type="ECO:0000256" key="4">
    <source>
        <dbReference type="ARBA" id="ARBA00023136"/>
    </source>
</evidence>
<evidence type="ECO:0000313" key="8">
    <source>
        <dbReference type="Proteomes" id="UP000019426"/>
    </source>
</evidence>
<dbReference type="KEGG" id="clt:CM240_0551"/>
<protein>
    <submittedName>
        <fullName evidence="7">Putative membrane protein</fullName>
    </submittedName>
</protein>
<organism evidence="7 8">
    <name type="scientific">Clostridium bornimense</name>
    <dbReference type="NCBI Taxonomy" id="1216932"/>
    <lineage>
        <taxon>Bacteria</taxon>
        <taxon>Bacillati</taxon>
        <taxon>Bacillota</taxon>
        <taxon>Clostridia</taxon>
        <taxon>Eubacteriales</taxon>
        <taxon>Clostridiaceae</taxon>
        <taxon>Clostridium</taxon>
    </lineage>
</organism>
<proteinExistence type="predicted"/>
<dbReference type="PANTHER" id="PTHR37422:SF13">
    <property type="entry name" value="LIPOPOLYSACCHARIDE BIOSYNTHESIS PROTEIN PA4999-RELATED"/>
    <property type="match status" value="1"/>
</dbReference>
<feature type="domain" description="O-antigen ligase-related" evidence="6">
    <location>
        <begin position="218"/>
        <end position="371"/>
    </location>
</feature>
<comment type="subcellular location">
    <subcellularLocation>
        <location evidence="1">Membrane</location>
        <topology evidence="1">Multi-pass membrane protein</topology>
    </subcellularLocation>
</comment>
<reference evidence="7 8" key="1">
    <citation type="submission" date="2013-11" db="EMBL/GenBank/DDBJ databases">
        <title>Complete genome sequence of Clostridum sp. M2/40.</title>
        <authorList>
            <person name="Wibberg D."/>
            <person name="Puehler A."/>
            <person name="Schlueter A."/>
        </authorList>
    </citation>
    <scope>NUCLEOTIDE SEQUENCE [LARGE SCALE GENOMIC DNA]</scope>
    <source>
        <strain evidence="8">M2/40</strain>
    </source>
</reference>
<feature type="transmembrane region" description="Helical" evidence="5">
    <location>
        <begin position="216"/>
        <end position="249"/>
    </location>
</feature>
<feature type="transmembrane region" description="Helical" evidence="5">
    <location>
        <begin position="261"/>
        <end position="279"/>
    </location>
</feature>
<dbReference type="AlphaFoldDB" id="W6RSX5"/>
<dbReference type="PANTHER" id="PTHR37422">
    <property type="entry name" value="TEICHURONIC ACID BIOSYNTHESIS PROTEIN TUAE"/>
    <property type="match status" value="1"/>
</dbReference>
<keyword evidence="3 5" id="KW-1133">Transmembrane helix</keyword>
<evidence type="ECO:0000256" key="3">
    <source>
        <dbReference type="ARBA" id="ARBA00022989"/>
    </source>
</evidence>
<dbReference type="Pfam" id="PF04932">
    <property type="entry name" value="Wzy_C"/>
    <property type="match status" value="1"/>
</dbReference>
<feature type="transmembrane region" description="Helical" evidence="5">
    <location>
        <begin position="390"/>
        <end position="421"/>
    </location>
</feature>
<evidence type="ECO:0000313" key="7">
    <source>
        <dbReference type="EMBL" id="CDM67716.1"/>
    </source>
</evidence>
<name>W6RSX5_9CLOT</name>
<dbReference type="HOGENOM" id="CLU_021625_1_0_9"/>
<feature type="transmembrane region" description="Helical" evidence="5">
    <location>
        <begin position="46"/>
        <end position="62"/>
    </location>
</feature>
<feature type="transmembrane region" description="Helical" evidence="5">
    <location>
        <begin position="16"/>
        <end position="34"/>
    </location>
</feature>
<sequence length="430" mass="48467">MRINLKLEEEFTKEKLVNTLIYLLLWMLPFFIVTKESGKGIEFGKGIFLIVISIISLTIIVKEKKIKMDLISKIALIYLALVSISTVFSMDIKQSIVGAHGRYEGLIMISVYVVLFFAAKNYFSIDKKALNMTLALVTILAILSLIQFYGFDPIWGQKSYFGKELTEGIKKGLSDEILFPKYLATIGNRNFVSTYFSIFLPVTIGGYIFYKNKYCFIASLFIYGALLCTLTRSGYVGFIFAGIILLTLLIKEKNKEHFKRLAMLALAFIMIFGFINFTSKGAVANRLGLLGKDVTSFSEKSGSSRIGIWKLVIKVIEEKPILGTGPDTIDKALPAICGDDYKELGFIVDKAHNEFLQIAATMGIPTLIIYLIFLLLILKNIIKNIRQDQYKILLLVFVAFITQSFFNISIISVASVVWIFFGVMSKEKFC</sequence>
<dbReference type="STRING" id="1216932.CM240_0551"/>
<keyword evidence="2 5" id="KW-0812">Transmembrane</keyword>
<feature type="transmembrane region" description="Helical" evidence="5">
    <location>
        <begin position="74"/>
        <end position="92"/>
    </location>
</feature>
<dbReference type="RefSeq" id="WP_044036226.1">
    <property type="nucleotide sequence ID" value="NZ_HG917868.1"/>
</dbReference>
<dbReference type="PATRIC" id="fig|1216932.3.peg.535"/>
<feature type="transmembrane region" description="Helical" evidence="5">
    <location>
        <begin position="104"/>
        <end position="123"/>
    </location>
</feature>
<dbReference type="InterPro" id="IPR051533">
    <property type="entry name" value="WaaL-like"/>
</dbReference>
<evidence type="ECO:0000256" key="1">
    <source>
        <dbReference type="ARBA" id="ARBA00004141"/>
    </source>
</evidence>
<dbReference type="InterPro" id="IPR007016">
    <property type="entry name" value="O-antigen_ligase-rel_domated"/>
</dbReference>
<dbReference type="Proteomes" id="UP000019426">
    <property type="component" value="Chromosome M2/40_rep1"/>
</dbReference>
<evidence type="ECO:0000259" key="6">
    <source>
        <dbReference type="Pfam" id="PF04932"/>
    </source>
</evidence>
<keyword evidence="4 5" id="KW-0472">Membrane</keyword>
<evidence type="ECO:0000256" key="5">
    <source>
        <dbReference type="SAM" id="Phobius"/>
    </source>
</evidence>
<evidence type="ECO:0000256" key="2">
    <source>
        <dbReference type="ARBA" id="ARBA00022692"/>
    </source>
</evidence>
<accession>W6RSX5</accession>
<dbReference type="EMBL" id="HG917868">
    <property type="protein sequence ID" value="CDM67716.1"/>
    <property type="molecule type" value="Genomic_DNA"/>
</dbReference>
<feature type="transmembrane region" description="Helical" evidence="5">
    <location>
        <begin position="355"/>
        <end position="378"/>
    </location>
</feature>